<keyword evidence="1" id="KW-0812">Transmembrane</keyword>
<evidence type="ECO:0000313" key="3">
    <source>
        <dbReference type="Proteomes" id="UP000184080"/>
    </source>
</evidence>
<evidence type="ECO:0000313" key="2">
    <source>
        <dbReference type="EMBL" id="SHJ20138.1"/>
    </source>
</evidence>
<feature type="transmembrane region" description="Helical" evidence="1">
    <location>
        <begin position="12"/>
        <end position="29"/>
    </location>
</feature>
<dbReference type="OrthoDB" id="1644899at2"/>
<keyword evidence="1" id="KW-0472">Membrane</keyword>
<evidence type="ECO:0000256" key="1">
    <source>
        <dbReference type="SAM" id="Phobius"/>
    </source>
</evidence>
<dbReference type="EMBL" id="FQZO01000003">
    <property type="protein sequence ID" value="SHJ20138.1"/>
    <property type="molecule type" value="Genomic_DNA"/>
</dbReference>
<protein>
    <submittedName>
        <fullName evidence="2">Uncharacterized protein</fullName>
    </submittedName>
</protein>
<feature type="transmembrane region" description="Helical" evidence="1">
    <location>
        <begin position="169"/>
        <end position="187"/>
    </location>
</feature>
<feature type="transmembrane region" description="Helical" evidence="1">
    <location>
        <begin position="105"/>
        <end position="124"/>
    </location>
</feature>
<name>A0A1M6HCY2_9CLOT</name>
<dbReference type="AlphaFoldDB" id="A0A1M6HCY2"/>
<reference evidence="2 3" key="1">
    <citation type="submission" date="2016-11" db="EMBL/GenBank/DDBJ databases">
        <authorList>
            <person name="Jaros S."/>
            <person name="Januszkiewicz K."/>
            <person name="Wedrychowicz H."/>
        </authorList>
    </citation>
    <scope>NUCLEOTIDE SEQUENCE [LARGE SCALE GENOMIC DNA]</scope>
    <source>
        <strain evidence="2 3">DSM 21864</strain>
    </source>
</reference>
<feature type="transmembrane region" description="Helical" evidence="1">
    <location>
        <begin position="193"/>
        <end position="213"/>
    </location>
</feature>
<dbReference type="STRING" id="1121298.SAMN05444401_2478"/>
<keyword evidence="1" id="KW-1133">Transmembrane helix</keyword>
<sequence length="222" mass="25534">MQGIMETLFDVVYLSTVIIIGVIMITRSGDNKQYKMFGIMSVVLGSGDAFHLVPRSYALLTTGLESKAAALGIGKLITSITMTVFYVILYYIWRNRYDIKERKGLTASIYLLAIIRIVLCLFPQNDWLNYYAPVSWGIYRNIPFALMGIIIIWLFYTETKKHNDKNFRFMWLAIVLSFGFYIPVVLWADTISIIGILMIPKTLAYVWVVLMGYNEFKDKLKG</sequence>
<keyword evidence="3" id="KW-1185">Reference proteome</keyword>
<feature type="transmembrane region" description="Helical" evidence="1">
    <location>
        <begin position="73"/>
        <end position="93"/>
    </location>
</feature>
<dbReference type="RefSeq" id="WP_073006931.1">
    <property type="nucleotide sequence ID" value="NZ_FQZO01000003.1"/>
</dbReference>
<feature type="transmembrane region" description="Helical" evidence="1">
    <location>
        <begin position="136"/>
        <end position="157"/>
    </location>
</feature>
<proteinExistence type="predicted"/>
<accession>A0A1M6HCY2</accession>
<organism evidence="2 3">
    <name type="scientific">Clostridium amylolyticum</name>
    <dbReference type="NCBI Taxonomy" id="1121298"/>
    <lineage>
        <taxon>Bacteria</taxon>
        <taxon>Bacillati</taxon>
        <taxon>Bacillota</taxon>
        <taxon>Clostridia</taxon>
        <taxon>Eubacteriales</taxon>
        <taxon>Clostridiaceae</taxon>
        <taxon>Clostridium</taxon>
    </lineage>
</organism>
<gene>
    <name evidence="2" type="ORF">SAMN05444401_2478</name>
</gene>
<dbReference type="Proteomes" id="UP000184080">
    <property type="component" value="Unassembled WGS sequence"/>
</dbReference>